<reference evidence="16 17" key="1">
    <citation type="submission" date="2019-11" db="EMBL/GenBank/DDBJ databases">
        <title>Gordonia sp. nov., a novel actinobacterium isolated from mangrove soil in Hainan.</title>
        <authorList>
            <person name="Huang X."/>
            <person name="Xie Y."/>
            <person name="Chu X."/>
            <person name="Xiao K."/>
        </authorList>
    </citation>
    <scope>NUCLEOTIDE SEQUENCE [LARGE SCALE GENOMIC DNA]</scope>
    <source>
        <strain evidence="16 17">HNM0687</strain>
    </source>
</reference>
<gene>
    <name evidence="16" type="ORF">GIY30_04940</name>
</gene>
<evidence type="ECO:0000259" key="14">
    <source>
        <dbReference type="PROSITE" id="PS51198"/>
    </source>
</evidence>
<feature type="binding site" evidence="12">
    <location>
        <begin position="30"/>
        <end position="37"/>
    </location>
    <ligand>
        <name>ATP</name>
        <dbReference type="ChEBI" id="CHEBI:30616"/>
    </ligand>
</feature>
<dbReference type="PROSITE" id="PS51217">
    <property type="entry name" value="UVRD_HELICASE_CTER"/>
    <property type="match status" value="1"/>
</dbReference>
<dbReference type="GO" id="GO:0033202">
    <property type="term" value="C:DNA helicase complex"/>
    <property type="evidence" value="ECO:0007669"/>
    <property type="project" value="TreeGrafter"/>
</dbReference>
<dbReference type="InterPro" id="IPR000212">
    <property type="entry name" value="DNA_helicase_UvrD/REP"/>
</dbReference>
<dbReference type="PANTHER" id="PTHR11070">
    <property type="entry name" value="UVRD / RECB / PCRA DNA HELICASE FAMILY MEMBER"/>
    <property type="match status" value="1"/>
</dbReference>
<dbReference type="Gene3D" id="1.10.150.80">
    <property type="entry name" value="HRDC domain"/>
    <property type="match status" value="1"/>
</dbReference>
<sequence length="684" mass="74588">MPDPHRILDGLDPEQQRAVLASRGPVCVLAGAGTGKTRTITRRIAHLIDSGQVSPGHVLAVTFTTRAAGELRARLRALDISGPGASVQAQTFHAAALRQLRYFWPRGLTWELLDHKLPVVAHAARRVGVTTTSETLRDLASEIEWAKGSLIAPADYPARAAEAARDVPFGHDVVAAVFDGYEAAKRDGSHLLLDFDDLIIYAGEILREPDAASNFRARYRCFVVDEYQDITPVQQRLLDSWLGERDNLTVVGDANQTIYSFAGATAEYLLGFTRRFPDATLVRLQRDYRSTPEVVAVANQVIGAATERIPGTRLELIGQRDRGPAPRPAEFADDMREARGVVAQIKHLVNAGTPPAEIAVLYRVNAQSERFEEVLGEAGIPYQVRGAEAFFTRTEIVQAMHKLTDAAGRDDLPADSDAARVVRAVLAPLGLSTDEPVGPHAKARWESLRALMSVVDELLADEPGMSLRRLVSELTIRAEDRHTPERTGVTLASLHAAKGLEWDAVFLVGLTEGSVPIAQAIGHGPQAIEEERRLFYVGITRAREHLYLSWSLSRTGTGRVTRRRTRFLDGIDLDPRRSGRCSACGADLVSPESRVRGRCGSCRIEEHGDELLAALRTWRRDHAQERGVGELAVLTDAMLEAIADRRPADTESLAAIPGIGPVKLDQFGGEVLEVVRVRGSAGGG</sequence>
<organism evidence="16 17">
    <name type="scientific">Gordonia mangrovi</name>
    <dbReference type="NCBI Taxonomy" id="2665643"/>
    <lineage>
        <taxon>Bacteria</taxon>
        <taxon>Bacillati</taxon>
        <taxon>Actinomycetota</taxon>
        <taxon>Actinomycetes</taxon>
        <taxon>Mycobacteriales</taxon>
        <taxon>Gordoniaceae</taxon>
        <taxon>Gordonia</taxon>
    </lineage>
</organism>
<evidence type="ECO:0000259" key="15">
    <source>
        <dbReference type="PROSITE" id="PS51217"/>
    </source>
</evidence>
<dbReference type="GO" id="GO:0000725">
    <property type="term" value="P:recombinational repair"/>
    <property type="evidence" value="ECO:0007669"/>
    <property type="project" value="TreeGrafter"/>
</dbReference>
<dbReference type="InterPro" id="IPR002121">
    <property type="entry name" value="HRDC_dom"/>
</dbReference>
<dbReference type="GO" id="GO:0005829">
    <property type="term" value="C:cytosol"/>
    <property type="evidence" value="ECO:0007669"/>
    <property type="project" value="TreeGrafter"/>
</dbReference>
<keyword evidence="2 12" id="KW-0547">Nucleotide-binding</keyword>
<keyword evidence="3" id="KW-0227">DNA damage</keyword>
<evidence type="ECO:0000256" key="11">
    <source>
        <dbReference type="ARBA" id="ARBA00048988"/>
    </source>
</evidence>
<evidence type="ECO:0000256" key="6">
    <source>
        <dbReference type="ARBA" id="ARBA00022840"/>
    </source>
</evidence>
<keyword evidence="8" id="KW-0413">Isomerase</keyword>
<keyword evidence="7" id="KW-0234">DNA repair</keyword>
<dbReference type="Pfam" id="PF00570">
    <property type="entry name" value="HRDC"/>
    <property type="match status" value="1"/>
</dbReference>
<evidence type="ECO:0000313" key="17">
    <source>
        <dbReference type="Proteomes" id="UP000475545"/>
    </source>
</evidence>
<feature type="domain" description="UvrD-like helicase C-terminal" evidence="15">
    <location>
        <begin position="292"/>
        <end position="544"/>
    </location>
</feature>
<dbReference type="Gene3D" id="1.10.486.10">
    <property type="entry name" value="PCRA, domain 4"/>
    <property type="match status" value="1"/>
</dbReference>
<comment type="caution">
    <text evidence="16">The sequence shown here is derived from an EMBL/GenBank/DDBJ whole genome shotgun (WGS) entry which is preliminary data.</text>
</comment>
<evidence type="ECO:0000256" key="7">
    <source>
        <dbReference type="ARBA" id="ARBA00023204"/>
    </source>
</evidence>
<dbReference type="InterPro" id="IPR044876">
    <property type="entry name" value="HRDC_dom_sf"/>
</dbReference>
<dbReference type="GO" id="GO:0016787">
    <property type="term" value="F:hydrolase activity"/>
    <property type="evidence" value="ECO:0007669"/>
    <property type="project" value="UniProtKB-UniRule"/>
</dbReference>
<evidence type="ECO:0000256" key="2">
    <source>
        <dbReference type="ARBA" id="ARBA00022741"/>
    </source>
</evidence>
<dbReference type="EC" id="5.6.2.4" evidence="10"/>
<evidence type="ECO:0000256" key="5">
    <source>
        <dbReference type="ARBA" id="ARBA00022806"/>
    </source>
</evidence>
<comment type="catalytic activity">
    <reaction evidence="9">
        <text>Couples ATP hydrolysis with the unwinding of duplex DNA by translocating in the 3'-5' direction.</text>
        <dbReference type="EC" id="5.6.2.4"/>
    </reaction>
</comment>
<evidence type="ECO:0000256" key="12">
    <source>
        <dbReference type="PROSITE-ProRule" id="PRU00560"/>
    </source>
</evidence>
<evidence type="ECO:0000256" key="3">
    <source>
        <dbReference type="ARBA" id="ARBA00022763"/>
    </source>
</evidence>
<dbReference type="Gene3D" id="1.10.10.160">
    <property type="match status" value="1"/>
</dbReference>
<keyword evidence="17" id="KW-1185">Reference proteome</keyword>
<dbReference type="SUPFAM" id="SSF52540">
    <property type="entry name" value="P-loop containing nucleoside triphosphate hydrolases"/>
    <property type="match status" value="1"/>
</dbReference>
<dbReference type="SMART" id="SM00341">
    <property type="entry name" value="HRDC"/>
    <property type="match status" value="1"/>
</dbReference>
<dbReference type="CDD" id="cd18807">
    <property type="entry name" value="SF1_C_UvrD"/>
    <property type="match status" value="1"/>
</dbReference>
<dbReference type="CDD" id="cd17932">
    <property type="entry name" value="DEXQc_UvrD"/>
    <property type="match status" value="1"/>
</dbReference>
<dbReference type="InterPro" id="IPR014017">
    <property type="entry name" value="DNA_helicase_UvrD-like_C"/>
</dbReference>
<feature type="domain" description="HRDC" evidence="13">
    <location>
        <begin position="605"/>
        <end position="684"/>
    </location>
</feature>
<evidence type="ECO:0000313" key="16">
    <source>
        <dbReference type="EMBL" id="MXP20706.1"/>
    </source>
</evidence>
<evidence type="ECO:0000256" key="9">
    <source>
        <dbReference type="ARBA" id="ARBA00034617"/>
    </source>
</evidence>
<accession>A0A6L7GLF4</accession>
<dbReference type="EMBL" id="WMBR01000001">
    <property type="protein sequence ID" value="MXP20706.1"/>
    <property type="molecule type" value="Genomic_DNA"/>
</dbReference>
<dbReference type="SUPFAM" id="SSF47819">
    <property type="entry name" value="HRDC-like"/>
    <property type="match status" value="1"/>
</dbReference>
<evidence type="ECO:0000256" key="4">
    <source>
        <dbReference type="ARBA" id="ARBA00022801"/>
    </source>
</evidence>
<dbReference type="Proteomes" id="UP000475545">
    <property type="component" value="Unassembled WGS sequence"/>
</dbReference>
<dbReference type="GO" id="GO:0043138">
    <property type="term" value="F:3'-5' DNA helicase activity"/>
    <property type="evidence" value="ECO:0007669"/>
    <property type="project" value="UniProtKB-EC"/>
</dbReference>
<dbReference type="AlphaFoldDB" id="A0A6L7GLF4"/>
<keyword evidence="6 12" id="KW-0067">ATP-binding</keyword>
<comment type="catalytic activity">
    <reaction evidence="11">
        <text>ATP + H2O = ADP + phosphate + H(+)</text>
        <dbReference type="Rhea" id="RHEA:13065"/>
        <dbReference type="ChEBI" id="CHEBI:15377"/>
        <dbReference type="ChEBI" id="CHEBI:15378"/>
        <dbReference type="ChEBI" id="CHEBI:30616"/>
        <dbReference type="ChEBI" id="CHEBI:43474"/>
        <dbReference type="ChEBI" id="CHEBI:456216"/>
        <dbReference type="EC" id="5.6.2.4"/>
    </reaction>
</comment>
<evidence type="ECO:0000259" key="13">
    <source>
        <dbReference type="PROSITE" id="PS50967"/>
    </source>
</evidence>
<dbReference type="InterPro" id="IPR010997">
    <property type="entry name" value="HRDC-like_sf"/>
</dbReference>
<feature type="domain" description="UvrD-like helicase ATP-binding" evidence="14">
    <location>
        <begin position="9"/>
        <end position="291"/>
    </location>
</feature>
<proteinExistence type="inferred from homology"/>
<evidence type="ECO:0000256" key="10">
    <source>
        <dbReference type="ARBA" id="ARBA00034808"/>
    </source>
</evidence>
<comment type="similarity">
    <text evidence="1">Belongs to the helicase family. UvrD subfamily.</text>
</comment>
<dbReference type="PROSITE" id="PS51198">
    <property type="entry name" value="UVRD_HELICASE_ATP_BIND"/>
    <property type="match status" value="1"/>
</dbReference>
<keyword evidence="5 12" id="KW-0347">Helicase</keyword>
<dbReference type="PANTHER" id="PTHR11070:SF69">
    <property type="entry name" value="ATP-DEPENDENT DNA HELICASE UVRD2"/>
    <property type="match status" value="1"/>
</dbReference>
<dbReference type="Gene3D" id="3.40.50.300">
    <property type="entry name" value="P-loop containing nucleotide triphosphate hydrolases"/>
    <property type="match status" value="3"/>
</dbReference>
<dbReference type="Pfam" id="PF00580">
    <property type="entry name" value="UvrD-helicase"/>
    <property type="match status" value="1"/>
</dbReference>
<evidence type="ECO:0000256" key="1">
    <source>
        <dbReference type="ARBA" id="ARBA00009922"/>
    </source>
</evidence>
<dbReference type="GO" id="GO:0005524">
    <property type="term" value="F:ATP binding"/>
    <property type="evidence" value="ECO:0007669"/>
    <property type="project" value="UniProtKB-UniRule"/>
</dbReference>
<evidence type="ECO:0000256" key="8">
    <source>
        <dbReference type="ARBA" id="ARBA00023235"/>
    </source>
</evidence>
<name>A0A6L7GLF4_9ACTN</name>
<dbReference type="InterPro" id="IPR014016">
    <property type="entry name" value="UvrD-like_ATP-bd"/>
</dbReference>
<dbReference type="PROSITE" id="PS50967">
    <property type="entry name" value="HRDC"/>
    <property type="match status" value="1"/>
</dbReference>
<protein>
    <recommendedName>
        <fullName evidence="10">DNA 3'-5' helicase</fullName>
        <ecNumber evidence="10">5.6.2.4</ecNumber>
    </recommendedName>
</protein>
<dbReference type="InterPro" id="IPR013986">
    <property type="entry name" value="DExx_box_DNA_helicase_dom_sf"/>
</dbReference>
<dbReference type="RefSeq" id="WP_160900815.1">
    <property type="nucleotide sequence ID" value="NZ_CP102850.1"/>
</dbReference>
<dbReference type="InterPro" id="IPR027417">
    <property type="entry name" value="P-loop_NTPase"/>
</dbReference>
<dbReference type="Pfam" id="PF13361">
    <property type="entry name" value="UvrD_C"/>
    <property type="match status" value="2"/>
</dbReference>
<keyword evidence="4 12" id="KW-0378">Hydrolase</keyword>
<dbReference type="GO" id="GO:0003677">
    <property type="term" value="F:DNA binding"/>
    <property type="evidence" value="ECO:0007669"/>
    <property type="project" value="InterPro"/>
</dbReference>